<reference evidence="2 3" key="1">
    <citation type="journal article" date="2014" name="BMC Genomics">
        <title>Comparison of environmental and isolate Sulfobacillus genomes reveals diverse carbon, sulfur, nitrogen, and hydrogen metabolisms.</title>
        <authorList>
            <person name="Justice N.B."/>
            <person name="Norman A."/>
            <person name="Brown C.T."/>
            <person name="Singh A."/>
            <person name="Thomas B.C."/>
            <person name="Banfield J.F."/>
        </authorList>
    </citation>
    <scope>NUCLEOTIDE SEQUENCE [LARGE SCALE GENOMIC DNA]</scope>
    <source>
        <strain evidence="2">AMDSBA3</strain>
    </source>
</reference>
<proteinExistence type="predicted"/>
<dbReference type="InterPro" id="IPR036465">
    <property type="entry name" value="vWFA_dom_sf"/>
</dbReference>
<accession>A0A2T2WP86</accession>
<feature type="region of interest" description="Disordered" evidence="1">
    <location>
        <begin position="1"/>
        <end position="26"/>
    </location>
</feature>
<dbReference type="InterPro" id="IPR008912">
    <property type="entry name" value="Uncharacterised_CoxE"/>
</dbReference>
<evidence type="ECO:0000256" key="1">
    <source>
        <dbReference type="SAM" id="MobiDB-lite"/>
    </source>
</evidence>
<dbReference type="Pfam" id="PF05762">
    <property type="entry name" value="VWA_CoxE"/>
    <property type="match status" value="1"/>
</dbReference>
<organism evidence="2 3">
    <name type="scientific">Sulfobacillus acidophilus</name>
    <dbReference type="NCBI Taxonomy" id="53633"/>
    <lineage>
        <taxon>Bacteria</taxon>
        <taxon>Bacillati</taxon>
        <taxon>Bacillota</taxon>
        <taxon>Clostridia</taxon>
        <taxon>Eubacteriales</taxon>
        <taxon>Clostridiales Family XVII. Incertae Sedis</taxon>
        <taxon>Sulfobacillus</taxon>
    </lineage>
</organism>
<protein>
    <recommendedName>
        <fullName evidence="4">VWA domain-containing protein</fullName>
    </recommendedName>
</protein>
<dbReference type="EMBL" id="PXYV01000001">
    <property type="protein sequence ID" value="PSR24048.1"/>
    <property type="molecule type" value="Genomic_DNA"/>
</dbReference>
<dbReference type="Proteomes" id="UP000241848">
    <property type="component" value="Unassembled WGS sequence"/>
</dbReference>
<dbReference type="AlphaFoldDB" id="A0A2T2WP86"/>
<sequence>MQPSGAPAADSEPPAGLLDGQSDDETAVRQEGRIRAGWALGHDINSGLPESFPAWLLAIHANSGPFERVVRRGQRRGAAVAVDWSKTLKRWSRRGHSDASLVWRKTYQGPGAIAILWDVSGSMASYVDWYFPWLFQVARQRKDVRVFAFGTESVELTPYFLGSYQQAVAAVYAQIHLWGGGTAIGQVFSQWHKAYADQLLDPAARIVVISDGWDAGPPEYLEQVMLRMAQRAREIYWINPLMVTPGFEPRTRALKIALRYTRLMTAGATIDDLRRLTWRWGLEV</sequence>
<dbReference type="CDD" id="cd00198">
    <property type="entry name" value="vWFA"/>
    <property type="match status" value="1"/>
</dbReference>
<dbReference type="PANTHER" id="PTHR39338">
    <property type="entry name" value="BLL5662 PROTEIN-RELATED"/>
    <property type="match status" value="1"/>
</dbReference>
<evidence type="ECO:0008006" key="4">
    <source>
        <dbReference type="Google" id="ProtNLM"/>
    </source>
</evidence>
<comment type="caution">
    <text evidence="2">The sequence shown here is derived from an EMBL/GenBank/DDBJ whole genome shotgun (WGS) entry which is preliminary data.</text>
</comment>
<gene>
    <name evidence="2" type="ORF">C7B45_00040</name>
</gene>
<evidence type="ECO:0000313" key="2">
    <source>
        <dbReference type="EMBL" id="PSR24048.1"/>
    </source>
</evidence>
<dbReference type="PANTHER" id="PTHR39338:SF6">
    <property type="entry name" value="BLL5662 PROTEIN"/>
    <property type="match status" value="1"/>
</dbReference>
<dbReference type="Gene3D" id="3.40.50.410">
    <property type="entry name" value="von Willebrand factor, type A domain"/>
    <property type="match status" value="1"/>
</dbReference>
<name>A0A2T2WP86_9FIRM</name>
<dbReference type="SUPFAM" id="SSF53300">
    <property type="entry name" value="vWA-like"/>
    <property type="match status" value="1"/>
</dbReference>
<evidence type="ECO:0000313" key="3">
    <source>
        <dbReference type="Proteomes" id="UP000241848"/>
    </source>
</evidence>